<dbReference type="Proteomes" id="UP000298416">
    <property type="component" value="Unassembled WGS sequence"/>
</dbReference>
<evidence type="ECO:0000313" key="2">
    <source>
        <dbReference type="Proteomes" id="UP000298416"/>
    </source>
</evidence>
<reference evidence="1" key="1">
    <citation type="submission" date="2018-01" db="EMBL/GenBank/DDBJ databases">
        <authorList>
            <person name="Mao J.F."/>
        </authorList>
    </citation>
    <scope>NUCLEOTIDE SEQUENCE</scope>
    <source>
        <strain evidence="1">Huo1</strain>
        <tissue evidence="1">Leaf</tissue>
    </source>
</reference>
<reference evidence="1" key="2">
    <citation type="submission" date="2020-08" db="EMBL/GenBank/DDBJ databases">
        <title>Plant Genome Project.</title>
        <authorList>
            <person name="Zhang R.-G."/>
        </authorList>
    </citation>
    <scope>NUCLEOTIDE SEQUENCE</scope>
    <source>
        <strain evidence="1">Huo1</strain>
        <tissue evidence="1">Leaf</tissue>
    </source>
</reference>
<organism evidence="1">
    <name type="scientific">Salvia splendens</name>
    <name type="common">Scarlet sage</name>
    <dbReference type="NCBI Taxonomy" id="180675"/>
    <lineage>
        <taxon>Eukaryota</taxon>
        <taxon>Viridiplantae</taxon>
        <taxon>Streptophyta</taxon>
        <taxon>Embryophyta</taxon>
        <taxon>Tracheophyta</taxon>
        <taxon>Spermatophyta</taxon>
        <taxon>Magnoliopsida</taxon>
        <taxon>eudicotyledons</taxon>
        <taxon>Gunneridae</taxon>
        <taxon>Pentapetalae</taxon>
        <taxon>asterids</taxon>
        <taxon>lamiids</taxon>
        <taxon>Lamiales</taxon>
        <taxon>Lamiaceae</taxon>
        <taxon>Nepetoideae</taxon>
        <taxon>Mentheae</taxon>
        <taxon>Salviinae</taxon>
        <taxon>Salvia</taxon>
        <taxon>Salvia subgen. Calosphace</taxon>
        <taxon>core Calosphace</taxon>
    </lineage>
</organism>
<comment type="caution">
    <text evidence="1">The sequence shown here is derived from an EMBL/GenBank/DDBJ whole genome shotgun (WGS) entry which is preliminary data.</text>
</comment>
<sequence length="114" mass="13720">MDSSMKNWFNGSFCRFRQRRFRRHASPQTPPFQIHGQNRIRNRKFHRFIQTVAKVEPKKKVRWADDVVDSPANRRAWGKAAESDGNNDENLEALPEIWQAMYREILHERHVLNY</sequence>
<accession>A0A8X8YZ28</accession>
<proteinExistence type="predicted"/>
<gene>
    <name evidence="1" type="ORF">SASPL_155139</name>
</gene>
<protein>
    <submittedName>
        <fullName evidence="1">Uncharacterized protein</fullName>
    </submittedName>
</protein>
<dbReference type="AlphaFoldDB" id="A0A8X8YZ28"/>
<name>A0A8X8YZ28_SALSN</name>
<dbReference type="EMBL" id="PNBA02000022">
    <property type="protein sequence ID" value="KAG6386247.1"/>
    <property type="molecule type" value="Genomic_DNA"/>
</dbReference>
<evidence type="ECO:0000313" key="1">
    <source>
        <dbReference type="EMBL" id="KAG6386247.1"/>
    </source>
</evidence>
<keyword evidence="2" id="KW-1185">Reference proteome</keyword>